<reference evidence="1 2" key="1">
    <citation type="journal article" date="2022" name="New Phytol.">
        <title>Ecological generalism drives hyperdiversity of secondary metabolite gene clusters in xylarialean endophytes.</title>
        <authorList>
            <person name="Franco M.E.E."/>
            <person name="Wisecaver J.H."/>
            <person name="Arnold A.E."/>
            <person name="Ju Y.M."/>
            <person name="Slot J.C."/>
            <person name="Ahrendt S."/>
            <person name="Moore L.P."/>
            <person name="Eastman K.E."/>
            <person name="Scott K."/>
            <person name="Konkel Z."/>
            <person name="Mondo S.J."/>
            <person name="Kuo A."/>
            <person name="Hayes R.D."/>
            <person name="Haridas S."/>
            <person name="Andreopoulos B."/>
            <person name="Riley R."/>
            <person name="LaButti K."/>
            <person name="Pangilinan J."/>
            <person name="Lipzen A."/>
            <person name="Amirebrahimi M."/>
            <person name="Yan J."/>
            <person name="Adam C."/>
            <person name="Keymanesh K."/>
            <person name="Ng V."/>
            <person name="Louie K."/>
            <person name="Northen T."/>
            <person name="Drula E."/>
            <person name="Henrissat B."/>
            <person name="Hsieh H.M."/>
            <person name="Youens-Clark K."/>
            <person name="Lutzoni F."/>
            <person name="Miadlikowska J."/>
            <person name="Eastwood D.C."/>
            <person name="Hamelin R.C."/>
            <person name="Grigoriev I.V."/>
            <person name="U'Ren J.M."/>
        </authorList>
    </citation>
    <scope>NUCLEOTIDE SEQUENCE [LARGE SCALE GENOMIC DNA]</scope>
    <source>
        <strain evidence="1 2">CBS 119005</strain>
    </source>
</reference>
<evidence type="ECO:0000313" key="2">
    <source>
        <dbReference type="Proteomes" id="UP001497700"/>
    </source>
</evidence>
<keyword evidence="2" id="KW-1185">Reference proteome</keyword>
<comment type="caution">
    <text evidence="1">The sequence shown here is derived from an EMBL/GenBank/DDBJ whole genome shotgun (WGS) entry which is preliminary data.</text>
</comment>
<gene>
    <name evidence="1" type="ORF">F4820DRAFT_449793</name>
</gene>
<proteinExistence type="predicted"/>
<name>A0ACB9YWA2_9PEZI</name>
<dbReference type="Proteomes" id="UP001497700">
    <property type="component" value="Unassembled WGS sequence"/>
</dbReference>
<organism evidence="1 2">
    <name type="scientific">Hypoxylon rubiginosum</name>
    <dbReference type="NCBI Taxonomy" id="110542"/>
    <lineage>
        <taxon>Eukaryota</taxon>
        <taxon>Fungi</taxon>
        <taxon>Dikarya</taxon>
        <taxon>Ascomycota</taxon>
        <taxon>Pezizomycotina</taxon>
        <taxon>Sordariomycetes</taxon>
        <taxon>Xylariomycetidae</taxon>
        <taxon>Xylariales</taxon>
        <taxon>Hypoxylaceae</taxon>
        <taxon>Hypoxylon</taxon>
    </lineage>
</organism>
<protein>
    <submittedName>
        <fullName evidence="1">Uncharacterized protein</fullName>
    </submittedName>
</protein>
<accession>A0ACB9YWA2</accession>
<sequence length="147" mass="15916">MKVFTLLALVSPIVASAIKRDDIQVNCGQPAGASDTQLLASEYSYPVSQLLKGGDATVHFYKGPAFCYVVSCNPGSGDNAGVTVCNDADKEVDIAYADMAWFAQRVYDKCKVRHDDGKDYLQKGQAFNPDADWNVFLSDLGPNACHN</sequence>
<dbReference type="EMBL" id="MU393500">
    <property type="protein sequence ID" value="KAI4863633.1"/>
    <property type="molecule type" value="Genomic_DNA"/>
</dbReference>
<evidence type="ECO:0000313" key="1">
    <source>
        <dbReference type="EMBL" id="KAI4863633.1"/>
    </source>
</evidence>